<sequence>MYLKSIRLFFRTLKREFNKWRGKAPRVKLQIKRPYVHLGSDYGGWSILKDTLNAQSVVFSFGIGTDISFDLALINEYGVTVNAFDPTPNVSAWLKQQQLPVQFHYFPYALSHKDEVLRFYTPDRLDYISHTIIDKGTDKYVEVQAKCLTTILKEHGHTQIDLLKMDIEGAEYKVIEDILQSKIKIKQLLVEFHHQMYGITTEQSEKAILALNQAGYQLFDISETGYEYSFVKI</sequence>
<keyword evidence="2" id="KW-0489">Methyltransferase</keyword>
<dbReference type="Pfam" id="PF05050">
    <property type="entry name" value="Methyltransf_21"/>
    <property type="match status" value="1"/>
</dbReference>
<dbReference type="PANTHER" id="PTHR32026:SF10">
    <property type="entry name" value="METHYLTRANSFERASE-LIKE PROTEIN 24-RELATED"/>
    <property type="match status" value="1"/>
</dbReference>
<dbReference type="KEGG" id="rsi:Runsl_3945"/>
<dbReference type="EMBL" id="CP002859">
    <property type="protein sequence ID" value="AEI50298.1"/>
    <property type="molecule type" value="Genomic_DNA"/>
</dbReference>
<dbReference type="SUPFAM" id="SSF53335">
    <property type="entry name" value="S-adenosyl-L-methionine-dependent methyltransferases"/>
    <property type="match status" value="1"/>
</dbReference>
<keyword evidence="3" id="KW-1185">Reference proteome</keyword>
<accession>A0A7U4E752</accession>
<evidence type="ECO:0000313" key="3">
    <source>
        <dbReference type="Proteomes" id="UP000000493"/>
    </source>
</evidence>
<dbReference type="AlphaFoldDB" id="A0A7U4E752"/>
<evidence type="ECO:0000313" key="2">
    <source>
        <dbReference type="EMBL" id="AEI50298.1"/>
    </source>
</evidence>
<proteinExistence type="predicted"/>
<dbReference type="Proteomes" id="UP000000493">
    <property type="component" value="Chromosome"/>
</dbReference>
<dbReference type="NCBIfam" id="TIGR01444">
    <property type="entry name" value="fkbM_fam"/>
    <property type="match status" value="1"/>
</dbReference>
<dbReference type="PANTHER" id="PTHR32026">
    <property type="entry name" value="METHYLTRANSFERASE-LIKE PROTEIN 24"/>
    <property type="match status" value="1"/>
</dbReference>
<organism evidence="2 3">
    <name type="scientific">Runella slithyformis (strain ATCC 29530 / DSM 19594 / LMG 11500 / NCIMB 11436 / LSU 4)</name>
    <dbReference type="NCBI Taxonomy" id="761193"/>
    <lineage>
        <taxon>Bacteria</taxon>
        <taxon>Pseudomonadati</taxon>
        <taxon>Bacteroidota</taxon>
        <taxon>Cytophagia</taxon>
        <taxon>Cytophagales</taxon>
        <taxon>Spirosomataceae</taxon>
        <taxon>Runella</taxon>
    </lineage>
</organism>
<dbReference type="GO" id="GO:0032259">
    <property type="term" value="P:methylation"/>
    <property type="evidence" value="ECO:0007669"/>
    <property type="project" value="UniProtKB-KW"/>
</dbReference>
<keyword evidence="2" id="KW-0808">Transferase</keyword>
<protein>
    <submittedName>
        <fullName evidence="2">Methyltransferase FkbM family</fullName>
    </submittedName>
</protein>
<reference evidence="2 3" key="2">
    <citation type="journal article" date="2012" name="Stand. Genomic Sci.">
        <title>Complete genome sequence of the aquatic bacterium Runella slithyformis type strain (LSU 4(T)).</title>
        <authorList>
            <person name="Copeland A."/>
            <person name="Zhang X."/>
            <person name="Misra M."/>
            <person name="Lapidus A."/>
            <person name="Nolan M."/>
            <person name="Lucas S."/>
            <person name="Deshpande S."/>
            <person name="Cheng J.F."/>
            <person name="Tapia R."/>
            <person name="Goodwin L.A."/>
            <person name="Pitluck S."/>
            <person name="Liolios K."/>
            <person name="Pagani I."/>
            <person name="Ivanova N."/>
            <person name="Mikhailova N."/>
            <person name="Pati A."/>
            <person name="Chen A."/>
            <person name="Palaniappan K."/>
            <person name="Land M."/>
            <person name="Hauser L."/>
            <person name="Pan C."/>
            <person name="Jeffries C.D."/>
            <person name="Detter J.C."/>
            <person name="Brambilla E.M."/>
            <person name="Rohde M."/>
            <person name="Djao O.D."/>
            <person name="Goker M."/>
            <person name="Sikorski J."/>
            <person name="Tindall B.J."/>
            <person name="Woyke T."/>
            <person name="Bristow J."/>
            <person name="Eisen J.A."/>
            <person name="Markowitz V."/>
            <person name="Hugenholtz P."/>
            <person name="Kyrpides N.C."/>
            <person name="Klenk H.P."/>
            <person name="Mavromatis K."/>
        </authorList>
    </citation>
    <scope>NUCLEOTIDE SEQUENCE [LARGE SCALE GENOMIC DNA]</scope>
    <source>
        <strain evidence="3">ATCC 29530 / DSM 19594 / LMG 11500 / NCIMB 11436 / LSU 4</strain>
    </source>
</reference>
<dbReference type="InterPro" id="IPR029063">
    <property type="entry name" value="SAM-dependent_MTases_sf"/>
</dbReference>
<evidence type="ECO:0000259" key="1">
    <source>
        <dbReference type="Pfam" id="PF05050"/>
    </source>
</evidence>
<gene>
    <name evidence="2" type="ordered locus">Runsl_3945</name>
</gene>
<dbReference type="RefSeq" id="WP_013929601.1">
    <property type="nucleotide sequence ID" value="NC_015703.1"/>
</dbReference>
<reference evidence="3" key="1">
    <citation type="submission" date="2011-06" db="EMBL/GenBank/DDBJ databases">
        <title>The complete genome of chromosome of Runella slithyformis DSM 19594.</title>
        <authorList>
            <consortium name="US DOE Joint Genome Institute (JGI-PGF)"/>
            <person name="Lucas S."/>
            <person name="Han J."/>
            <person name="Lapidus A."/>
            <person name="Bruce D."/>
            <person name="Goodwin L."/>
            <person name="Pitluck S."/>
            <person name="Peters L."/>
            <person name="Kyrpides N."/>
            <person name="Mavromatis K."/>
            <person name="Ivanova N."/>
            <person name="Ovchinnikova G."/>
            <person name="Zhang X."/>
            <person name="Misra M."/>
            <person name="Detter J.C."/>
            <person name="Tapia R."/>
            <person name="Han C."/>
            <person name="Land M."/>
            <person name="Hauser L."/>
            <person name="Markowitz V."/>
            <person name="Cheng J.-F."/>
            <person name="Hugenholtz P."/>
            <person name="Woyke T."/>
            <person name="Wu D."/>
            <person name="Tindall B."/>
            <person name="Faehrich R."/>
            <person name="Brambilla E."/>
            <person name="Klenk H.-P."/>
            <person name="Eisen J.A."/>
        </authorList>
    </citation>
    <scope>NUCLEOTIDE SEQUENCE [LARGE SCALE GENOMIC DNA]</scope>
    <source>
        <strain evidence="3">ATCC 29530 / DSM 19594 / LMG 11500 / NCIMB 11436 / LSU 4</strain>
    </source>
</reference>
<dbReference type="InterPro" id="IPR026913">
    <property type="entry name" value="METTL24"/>
</dbReference>
<name>A0A7U4E752_RUNSL</name>
<dbReference type="InterPro" id="IPR006342">
    <property type="entry name" value="FkbM_mtfrase"/>
</dbReference>
<dbReference type="GO" id="GO:0008168">
    <property type="term" value="F:methyltransferase activity"/>
    <property type="evidence" value="ECO:0007669"/>
    <property type="project" value="UniProtKB-KW"/>
</dbReference>
<feature type="domain" description="Methyltransferase FkbM" evidence="1">
    <location>
        <begin position="80"/>
        <end position="218"/>
    </location>
</feature>
<dbReference type="Gene3D" id="3.40.50.150">
    <property type="entry name" value="Vaccinia Virus protein VP39"/>
    <property type="match status" value="1"/>
</dbReference>